<proteinExistence type="predicted"/>
<dbReference type="EMBL" id="KV919089">
    <property type="protein sequence ID" value="OSX72044.1"/>
    <property type="molecule type" value="Genomic_DNA"/>
</dbReference>
<feature type="region of interest" description="Disordered" evidence="1">
    <location>
        <begin position="598"/>
        <end position="636"/>
    </location>
</feature>
<evidence type="ECO:0000313" key="4">
    <source>
        <dbReference type="Proteomes" id="UP000218209"/>
    </source>
</evidence>
<feature type="region of interest" description="Disordered" evidence="1">
    <location>
        <begin position="272"/>
        <end position="315"/>
    </location>
</feature>
<feature type="compositionally biased region" description="Basic and acidic residues" evidence="1">
    <location>
        <begin position="1"/>
        <end position="26"/>
    </location>
</feature>
<feature type="compositionally biased region" description="Basic residues" evidence="1">
    <location>
        <begin position="450"/>
        <end position="477"/>
    </location>
</feature>
<accession>A0A1X6NTW1</accession>
<dbReference type="AlphaFoldDB" id="A0A1X6NTW1"/>
<protein>
    <submittedName>
        <fullName evidence="3">Uncharacterized protein</fullName>
    </submittedName>
</protein>
<keyword evidence="2" id="KW-0812">Transmembrane</keyword>
<feature type="compositionally biased region" description="Basic residues" evidence="1">
    <location>
        <begin position="296"/>
        <end position="315"/>
    </location>
</feature>
<feature type="compositionally biased region" description="Basic residues" evidence="1">
    <location>
        <begin position="428"/>
        <end position="439"/>
    </location>
</feature>
<dbReference type="Proteomes" id="UP000218209">
    <property type="component" value="Unassembled WGS sequence"/>
</dbReference>
<evidence type="ECO:0000313" key="3">
    <source>
        <dbReference type="EMBL" id="OSX72044.1"/>
    </source>
</evidence>
<feature type="transmembrane region" description="Helical" evidence="2">
    <location>
        <begin position="175"/>
        <end position="195"/>
    </location>
</feature>
<feature type="region of interest" description="Disordered" evidence="1">
    <location>
        <begin position="450"/>
        <end position="492"/>
    </location>
</feature>
<keyword evidence="2" id="KW-0472">Membrane</keyword>
<organism evidence="3 4">
    <name type="scientific">Porphyra umbilicalis</name>
    <name type="common">Purple laver</name>
    <name type="synonym">Red alga</name>
    <dbReference type="NCBI Taxonomy" id="2786"/>
    <lineage>
        <taxon>Eukaryota</taxon>
        <taxon>Rhodophyta</taxon>
        <taxon>Bangiophyceae</taxon>
        <taxon>Bangiales</taxon>
        <taxon>Bangiaceae</taxon>
        <taxon>Porphyra</taxon>
    </lineage>
</organism>
<feature type="compositionally biased region" description="Low complexity" evidence="1">
    <location>
        <begin position="480"/>
        <end position="492"/>
    </location>
</feature>
<evidence type="ECO:0000256" key="2">
    <source>
        <dbReference type="SAM" id="Phobius"/>
    </source>
</evidence>
<keyword evidence="4" id="KW-1185">Reference proteome</keyword>
<keyword evidence="2" id="KW-1133">Transmembrane helix</keyword>
<feature type="region of interest" description="Disordered" evidence="1">
    <location>
        <begin position="1"/>
        <end position="35"/>
    </location>
</feature>
<reference evidence="3 4" key="1">
    <citation type="submission" date="2017-03" db="EMBL/GenBank/DDBJ databases">
        <title>WGS assembly of Porphyra umbilicalis.</title>
        <authorList>
            <person name="Brawley S.H."/>
            <person name="Blouin N.A."/>
            <person name="Ficko-Blean E."/>
            <person name="Wheeler G.L."/>
            <person name="Lohr M."/>
            <person name="Goodson H.V."/>
            <person name="Jenkins J.W."/>
            <person name="Blaby-Haas C.E."/>
            <person name="Helliwell K.E."/>
            <person name="Chan C."/>
            <person name="Marriage T."/>
            <person name="Bhattacharya D."/>
            <person name="Klein A.S."/>
            <person name="Badis Y."/>
            <person name="Brodie J."/>
            <person name="Cao Y."/>
            <person name="Collen J."/>
            <person name="Dittami S.M."/>
            <person name="Gachon C.M."/>
            <person name="Green B.R."/>
            <person name="Karpowicz S."/>
            <person name="Kim J.W."/>
            <person name="Kudahl U."/>
            <person name="Lin S."/>
            <person name="Michel G."/>
            <person name="Mittag M."/>
            <person name="Olson B.J."/>
            <person name="Pangilinan J."/>
            <person name="Peng Y."/>
            <person name="Qiu H."/>
            <person name="Shu S."/>
            <person name="Singer J.T."/>
            <person name="Smith A.G."/>
            <person name="Sprecher B.N."/>
            <person name="Wagner V."/>
            <person name="Wang W."/>
            <person name="Wang Z.-Y."/>
            <person name="Yan J."/>
            <person name="Yarish C."/>
            <person name="Zoeuner-Riek S."/>
            <person name="Zhuang Y."/>
            <person name="Zou Y."/>
            <person name="Lindquist E.A."/>
            <person name="Grimwood J."/>
            <person name="Barry K."/>
            <person name="Rokhsar D.S."/>
            <person name="Schmutz J."/>
            <person name="Stiller J.W."/>
            <person name="Grossman A.R."/>
            <person name="Prochnik S.E."/>
        </authorList>
    </citation>
    <scope>NUCLEOTIDE SEQUENCE [LARGE SCALE GENOMIC DNA]</scope>
    <source>
        <strain evidence="3">4086291</strain>
    </source>
</reference>
<evidence type="ECO:0000256" key="1">
    <source>
        <dbReference type="SAM" id="MobiDB-lite"/>
    </source>
</evidence>
<sequence>MMATKKKSEWKERRNNATKKVCGEKPVKRRRQSHANSRHLGYVLYRAVVRPPFRRRRHSSADRCQRALGAHRRHGRDQRRDRRTLQASWWNSLGIRRRSHWRPHSRRRSSSRPPSVCMPLVQVDLHVGRVRHGRMLLPLKWRLTHRHGVPRILPLVLLHLGHVGDARRVRHRHRIMLVLLLLSVRLGLGLGLGLSVSLRGLRLHGLCLRSLSGLRLRLRRLSGLHLRLRLHLRLGLGLCLGLCLYMSLLARPATRLMRPGVCRLHHRRHRTRRRRRLARNRRRHCGQGRPVDNSRLSRHGSSHRHCRRRKRRRRHVRDLRRRRNAFHSLDKHRFGLFGRRRSRRCAACRRRRCWCRQRSVGQRRHRRRCRGQRRRFAWRRRARLHSRRHNAAGAVAASVGRCRSLLRRLGWYVGGGRLGDSRGNQTRGSRRRRRRRRRTLPWRRYKRCHGVRRRRRGRGTASRRRQGRSGRRRRRDWHRTATTTTLGTRSGSRWWQRRRKNDCRWVRRCKSGLEDRRANLCIHRRRRLRDVDAHAKPSRFSVFGTTARPTASQGPMAPTTCGGSGQRANPVRCPLGTAQQRARLLGLGSWLPHRRPLQRHRWRRQQSRRRQRRRRQCDRRTGQHRRRCRHGHRGWC</sequence>
<name>A0A1X6NTW1_PORUM</name>
<gene>
    <name evidence="3" type="ORF">BU14_0477s0001</name>
</gene>
<feature type="region of interest" description="Disordered" evidence="1">
    <location>
        <begin position="420"/>
        <end position="439"/>
    </location>
</feature>
<feature type="region of interest" description="Disordered" evidence="1">
    <location>
        <begin position="545"/>
        <end position="568"/>
    </location>
</feature>
<feature type="compositionally biased region" description="Basic residues" evidence="1">
    <location>
        <begin position="272"/>
        <end position="286"/>
    </location>
</feature>